<dbReference type="GO" id="GO:0008270">
    <property type="term" value="F:zinc ion binding"/>
    <property type="evidence" value="ECO:0007669"/>
    <property type="project" value="UniProtKB-UniRule"/>
</dbReference>
<dbReference type="EMBL" id="JABANO010009862">
    <property type="protein sequence ID" value="KAF4746103.1"/>
    <property type="molecule type" value="Genomic_DNA"/>
</dbReference>
<evidence type="ECO:0000256" key="6">
    <source>
        <dbReference type="PROSITE-ProRule" id="PRU00453"/>
    </source>
</evidence>
<dbReference type="GO" id="GO:0048254">
    <property type="term" value="P:snoRNA localization"/>
    <property type="evidence" value="ECO:0007669"/>
    <property type="project" value="TreeGrafter"/>
</dbReference>
<feature type="compositionally biased region" description="Gly residues" evidence="7">
    <location>
        <begin position="486"/>
        <end position="507"/>
    </location>
</feature>
<gene>
    <name evidence="9" type="ORF">FOZ63_028281</name>
</gene>
<feature type="region of interest" description="Disordered" evidence="7">
    <location>
        <begin position="366"/>
        <end position="507"/>
    </location>
</feature>
<dbReference type="OMA" id="GSESWYW"/>
<keyword evidence="1" id="KW-0479">Metal-binding</keyword>
<dbReference type="Pfam" id="PF04438">
    <property type="entry name" value="zf-HIT"/>
    <property type="match status" value="1"/>
</dbReference>
<dbReference type="InterPro" id="IPR051639">
    <property type="entry name" value="BCD1"/>
</dbReference>
<dbReference type="GO" id="GO:0005634">
    <property type="term" value="C:nucleus"/>
    <property type="evidence" value="ECO:0007669"/>
    <property type="project" value="TreeGrafter"/>
</dbReference>
<dbReference type="GO" id="GO:0000492">
    <property type="term" value="P:box C/D snoRNP assembly"/>
    <property type="evidence" value="ECO:0007669"/>
    <property type="project" value="TreeGrafter"/>
</dbReference>
<keyword evidence="3" id="KW-0862">Zinc</keyword>
<feature type="region of interest" description="Disordered" evidence="7">
    <location>
        <begin position="144"/>
        <end position="220"/>
    </location>
</feature>
<dbReference type="PROSITE" id="PS51083">
    <property type="entry name" value="ZF_HIT"/>
    <property type="match status" value="1"/>
</dbReference>
<comment type="similarity">
    <text evidence="5">Belongs to the BCD1 family.</text>
</comment>
<dbReference type="PANTHER" id="PTHR13483">
    <property type="entry name" value="BOX C_D SNORNA PROTEIN 1-RELATED"/>
    <property type="match status" value="1"/>
</dbReference>
<comment type="function">
    <text evidence="4">Required for box C/D snoRNAs accumulation involved in snoRNA processing, snoRNA transport to the nucleolus and ribosome biogenesis.</text>
</comment>
<evidence type="ECO:0000259" key="8">
    <source>
        <dbReference type="PROSITE" id="PS51083"/>
    </source>
</evidence>
<dbReference type="PANTHER" id="PTHR13483:SF11">
    <property type="entry name" value="ZINC FINGER HIT DOMAIN-CONTAINING PROTEIN 3"/>
    <property type="match status" value="1"/>
</dbReference>
<dbReference type="InterPro" id="IPR057721">
    <property type="entry name" value="BCD1_alpha/beta"/>
</dbReference>
<dbReference type="SUPFAM" id="SSF144232">
    <property type="entry name" value="HIT/MYND zinc finger-like"/>
    <property type="match status" value="1"/>
</dbReference>
<protein>
    <recommendedName>
        <fullName evidence="8">HIT-type domain-containing protein</fullName>
    </recommendedName>
</protein>
<evidence type="ECO:0000256" key="1">
    <source>
        <dbReference type="ARBA" id="ARBA00022723"/>
    </source>
</evidence>
<accession>A0A7J6TLH4</accession>
<dbReference type="Gene3D" id="3.30.60.190">
    <property type="match status" value="1"/>
</dbReference>
<evidence type="ECO:0000256" key="7">
    <source>
        <dbReference type="SAM" id="MobiDB-lite"/>
    </source>
</evidence>
<keyword evidence="2 6" id="KW-0863">Zinc-finger</keyword>
<evidence type="ECO:0000256" key="2">
    <source>
        <dbReference type="ARBA" id="ARBA00022771"/>
    </source>
</evidence>
<feature type="compositionally biased region" description="Basic residues" evidence="7">
    <location>
        <begin position="396"/>
        <end position="408"/>
    </location>
</feature>
<evidence type="ECO:0000313" key="10">
    <source>
        <dbReference type="Proteomes" id="UP000553632"/>
    </source>
</evidence>
<keyword evidence="10" id="KW-1185">Reference proteome</keyword>
<dbReference type="AlphaFoldDB" id="A0A7J6TLH4"/>
<dbReference type="InterPro" id="IPR007529">
    <property type="entry name" value="Znf_HIT"/>
</dbReference>
<feature type="domain" description="HIT-type" evidence="8">
    <location>
        <begin position="15"/>
        <end position="49"/>
    </location>
</feature>
<proteinExistence type="inferred from homology"/>
<comment type="caution">
    <text evidence="9">The sequence shown here is derived from an EMBL/GenBank/DDBJ whole genome shotgun (WGS) entry which is preliminary data.</text>
</comment>
<name>A0A7J6TLH4_PEROL</name>
<feature type="compositionally biased region" description="Basic and acidic residues" evidence="7">
    <location>
        <begin position="198"/>
        <end position="211"/>
    </location>
</feature>
<reference evidence="9 10" key="1">
    <citation type="submission" date="2020-04" db="EMBL/GenBank/DDBJ databases">
        <title>Perkinsus olseni comparative genomics.</title>
        <authorList>
            <person name="Bogema D.R."/>
        </authorList>
    </citation>
    <scope>NUCLEOTIDE SEQUENCE [LARGE SCALE GENOMIC DNA]</scope>
    <source>
        <strain evidence="9 10">ATCC PRA-207</strain>
    </source>
</reference>
<evidence type="ECO:0000256" key="3">
    <source>
        <dbReference type="ARBA" id="ARBA00022833"/>
    </source>
</evidence>
<organism evidence="9 10">
    <name type="scientific">Perkinsus olseni</name>
    <name type="common">Perkinsus atlanticus</name>
    <dbReference type="NCBI Taxonomy" id="32597"/>
    <lineage>
        <taxon>Eukaryota</taxon>
        <taxon>Sar</taxon>
        <taxon>Alveolata</taxon>
        <taxon>Perkinsozoa</taxon>
        <taxon>Perkinsea</taxon>
        <taxon>Perkinsida</taxon>
        <taxon>Perkinsidae</taxon>
        <taxon>Perkinsus</taxon>
    </lineage>
</organism>
<dbReference type="Proteomes" id="UP000553632">
    <property type="component" value="Unassembled WGS sequence"/>
</dbReference>
<sequence length="507" mass="55500">MSSPGETSASSASLCQVCKKNDFKYTCPACSMRTCSLECVNAHKATTKCTGKRVLVEHVAINEFDEKVLRRDISLLEDASCKAHTAQTHALETRNDSVNRNTRSKQRHAARYALRDLLSNRSPWTTVHLVPDLFQLAKRNSSCLKYPGGKPKSKHHQHRQQQQGGAAKPDEPNPEASAKEGSEQAPPTAPDGTTQPEKTAETPDDSAKAAPDEVPPAQDPVVQWKIEWRFQPIKEGADEVVLNEVSSEEAKLGDMIEALVSNKWRRDLSTTIPDYITAGPEKVSVFMKVLMSHKPHTYHDESPYNNTEQDLSRCNKFWSLDLTKSIKENLHFRVVVEHPVFIVTLEPSKYPVMVETEQPIVEVAEETPPAPEPSMQEAGLAGDLPPPAPTPGKGSWHQHSRKGGKGGKGHSGPGKGQWTGQYTGSGEWRDYSGDNGWWNAGKGGGKGSDSWSWGPQYPPSQNEWQGGSWTSGWGTGADSWSPSGKGTKGGVWGEGKGGYYHSGKGGW</sequence>
<evidence type="ECO:0000256" key="5">
    <source>
        <dbReference type="ARBA" id="ARBA00049654"/>
    </source>
</evidence>
<dbReference type="CDD" id="cd23023">
    <property type="entry name" value="zf-HIT_BCD1"/>
    <property type="match status" value="1"/>
</dbReference>
<dbReference type="GO" id="GO:0000463">
    <property type="term" value="P:maturation of LSU-rRNA from tricistronic rRNA transcript (SSU-rRNA, 5.8S rRNA, LSU-rRNA)"/>
    <property type="evidence" value="ECO:0007669"/>
    <property type="project" value="TreeGrafter"/>
</dbReference>
<evidence type="ECO:0000313" key="9">
    <source>
        <dbReference type="EMBL" id="KAF4746103.1"/>
    </source>
</evidence>
<evidence type="ECO:0000256" key="4">
    <source>
        <dbReference type="ARBA" id="ARBA00049598"/>
    </source>
</evidence>
<dbReference type="Pfam" id="PF25790">
    <property type="entry name" value="BCD1"/>
    <property type="match status" value="1"/>
</dbReference>
<dbReference type="GO" id="GO:0070761">
    <property type="term" value="C:pre-snoRNP complex"/>
    <property type="evidence" value="ECO:0007669"/>
    <property type="project" value="TreeGrafter"/>
</dbReference>